<protein>
    <recommendedName>
        <fullName evidence="3">Cell division protein FtsX</fullName>
    </recommendedName>
</protein>
<comment type="similarity">
    <text evidence="2">Belongs to the ABC-4 integral membrane protein family. FtsX subfamily.</text>
</comment>
<name>A0A644XCM4_9ZZZZ</name>
<organism evidence="13">
    <name type="scientific">bioreactor metagenome</name>
    <dbReference type="NCBI Taxonomy" id="1076179"/>
    <lineage>
        <taxon>unclassified sequences</taxon>
        <taxon>metagenomes</taxon>
        <taxon>ecological metagenomes</taxon>
    </lineage>
</organism>
<feature type="transmembrane region" description="Helical" evidence="10">
    <location>
        <begin position="221"/>
        <end position="239"/>
    </location>
</feature>
<dbReference type="PANTHER" id="PTHR47755">
    <property type="entry name" value="CELL DIVISION PROTEIN FTSX"/>
    <property type="match status" value="1"/>
</dbReference>
<keyword evidence="7 10" id="KW-1133">Transmembrane helix</keyword>
<dbReference type="InterPro" id="IPR003838">
    <property type="entry name" value="ABC3_permease_C"/>
</dbReference>
<evidence type="ECO:0000256" key="10">
    <source>
        <dbReference type="SAM" id="Phobius"/>
    </source>
</evidence>
<feature type="domain" description="ABC3 transporter permease C-terminal" evidence="11">
    <location>
        <begin position="168"/>
        <end position="285"/>
    </location>
</feature>
<sequence length="292" mass="32857">MNDESKKGKYRVGNVHFTSTISMSLVLFLIGLVSLLLFVARDLGTQIRENISLSVILNENITTSGTTRIHQYLEKSKFVKSVSFISKEDALKEHIKTMGDDPEKYLGYNPLMASFEIKLKADYANKDSVDIIESKLKVFDGINRIAYQKDIVNMVNDNIARISFILLAVATLLMLISITLMNNTIRVSIYANRFLINTMKLVGATPWFIRKPYIIRGMTNGFLASLISLGMLAIMLLYIRNNIGLNLFTLHTTTLIEVSGIVIILGIVLTALSSYSAVGRYLRMQTNDMYFV</sequence>
<evidence type="ECO:0000256" key="2">
    <source>
        <dbReference type="ARBA" id="ARBA00007379"/>
    </source>
</evidence>
<feature type="domain" description="FtsX extracellular" evidence="12">
    <location>
        <begin position="52"/>
        <end position="144"/>
    </location>
</feature>
<feature type="transmembrane region" description="Helical" evidence="10">
    <location>
        <begin position="20"/>
        <end position="40"/>
    </location>
</feature>
<evidence type="ECO:0000256" key="9">
    <source>
        <dbReference type="ARBA" id="ARBA00023306"/>
    </source>
</evidence>
<keyword evidence="9" id="KW-0131">Cell cycle</keyword>
<evidence type="ECO:0000259" key="12">
    <source>
        <dbReference type="Pfam" id="PF18075"/>
    </source>
</evidence>
<evidence type="ECO:0000256" key="3">
    <source>
        <dbReference type="ARBA" id="ARBA00021907"/>
    </source>
</evidence>
<evidence type="ECO:0000259" key="11">
    <source>
        <dbReference type="Pfam" id="PF02687"/>
    </source>
</evidence>
<dbReference type="EMBL" id="VSSQ01002128">
    <property type="protein sequence ID" value="MPM13501.1"/>
    <property type="molecule type" value="Genomic_DNA"/>
</dbReference>
<evidence type="ECO:0000256" key="4">
    <source>
        <dbReference type="ARBA" id="ARBA00022475"/>
    </source>
</evidence>
<evidence type="ECO:0000256" key="1">
    <source>
        <dbReference type="ARBA" id="ARBA00004651"/>
    </source>
</evidence>
<keyword evidence="5 13" id="KW-0132">Cell division</keyword>
<evidence type="ECO:0000256" key="7">
    <source>
        <dbReference type="ARBA" id="ARBA00022989"/>
    </source>
</evidence>
<dbReference type="AlphaFoldDB" id="A0A644XCM4"/>
<keyword evidence="4" id="KW-1003">Cell membrane</keyword>
<keyword evidence="8 10" id="KW-0472">Membrane</keyword>
<feature type="transmembrane region" description="Helical" evidence="10">
    <location>
        <begin position="159"/>
        <end position="181"/>
    </location>
</feature>
<gene>
    <name evidence="13" type="primary">ftsX_13</name>
    <name evidence="13" type="ORF">SDC9_59858</name>
</gene>
<dbReference type="Pfam" id="PF18075">
    <property type="entry name" value="FtsX_ECD"/>
    <property type="match status" value="1"/>
</dbReference>
<dbReference type="PANTHER" id="PTHR47755:SF1">
    <property type="entry name" value="CELL DIVISION PROTEIN FTSX"/>
    <property type="match status" value="1"/>
</dbReference>
<reference evidence="13" key="1">
    <citation type="submission" date="2019-08" db="EMBL/GenBank/DDBJ databases">
        <authorList>
            <person name="Kucharzyk K."/>
            <person name="Murdoch R.W."/>
            <person name="Higgins S."/>
            <person name="Loffler F."/>
        </authorList>
    </citation>
    <scope>NUCLEOTIDE SEQUENCE</scope>
</reference>
<comment type="subcellular location">
    <subcellularLocation>
        <location evidence="1">Cell membrane</location>
        <topology evidence="1">Multi-pass membrane protein</topology>
    </subcellularLocation>
</comment>
<dbReference type="InterPro" id="IPR004513">
    <property type="entry name" value="FtsX"/>
</dbReference>
<keyword evidence="6 10" id="KW-0812">Transmembrane</keyword>
<proteinExistence type="inferred from homology"/>
<dbReference type="GO" id="GO:0005886">
    <property type="term" value="C:plasma membrane"/>
    <property type="evidence" value="ECO:0007669"/>
    <property type="project" value="UniProtKB-SubCell"/>
</dbReference>
<dbReference type="InterPro" id="IPR040690">
    <property type="entry name" value="FtsX_ECD"/>
</dbReference>
<dbReference type="PIRSF" id="PIRSF003097">
    <property type="entry name" value="FtsX"/>
    <property type="match status" value="1"/>
</dbReference>
<dbReference type="GO" id="GO:0051301">
    <property type="term" value="P:cell division"/>
    <property type="evidence" value="ECO:0007669"/>
    <property type="project" value="UniProtKB-KW"/>
</dbReference>
<evidence type="ECO:0000313" key="13">
    <source>
        <dbReference type="EMBL" id="MPM13501.1"/>
    </source>
</evidence>
<accession>A0A644XCM4</accession>
<evidence type="ECO:0000256" key="6">
    <source>
        <dbReference type="ARBA" id="ARBA00022692"/>
    </source>
</evidence>
<dbReference type="Gene3D" id="3.30.70.3040">
    <property type="match status" value="1"/>
</dbReference>
<evidence type="ECO:0000256" key="5">
    <source>
        <dbReference type="ARBA" id="ARBA00022618"/>
    </source>
</evidence>
<evidence type="ECO:0000256" key="8">
    <source>
        <dbReference type="ARBA" id="ARBA00023136"/>
    </source>
</evidence>
<comment type="caution">
    <text evidence="13">The sequence shown here is derived from an EMBL/GenBank/DDBJ whole genome shotgun (WGS) entry which is preliminary data.</text>
</comment>
<feature type="transmembrane region" description="Helical" evidence="10">
    <location>
        <begin position="259"/>
        <end position="282"/>
    </location>
</feature>
<dbReference type="Pfam" id="PF02687">
    <property type="entry name" value="FtsX"/>
    <property type="match status" value="1"/>
</dbReference>